<gene>
    <name evidence="2" type="ORF">ANN_24034</name>
</gene>
<evidence type="ECO:0000313" key="3">
    <source>
        <dbReference type="Proteomes" id="UP001148838"/>
    </source>
</evidence>
<keyword evidence="3" id="KW-1185">Reference proteome</keyword>
<dbReference type="InterPro" id="IPR036397">
    <property type="entry name" value="RNaseH_sf"/>
</dbReference>
<dbReference type="EMBL" id="JAJSOF020000037">
    <property type="protein sequence ID" value="KAJ4428020.1"/>
    <property type="molecule type" value="Genomic_DNA"/>
</dbReference>
<evidence type="ECO:0000313" key="2">
    <source>
        <dbReference type="EMBL" id="KAJ4428020.1"/>
    </source>
</evidence>
<comment type="caution">
    <text evidence="2">The sequence shown here is derived from an EMBL/GenBank/DDBJ whole genome shotgun (WGS) entry which is preliminary data.</text>
</comment>
<feature type="region of interest" description="Disordered" evidence="1">
    <location>
        <begin position="1"/>
        <end position="25"/>
    </location>
</feature>
<organism evidence="2 3">
    <name type="scientific">Periplaneta americana</name>
    <name type="common">American cockroach</name>
    <name type="synonym">Blatta americana</name>
    <dbReference type="NCBI Taxonomy" id="6978"/>
    <lineage>
        <taxon>Eukaryota</taxon>
        <taxon>Metazoa</taxon>
        <taxon>Ecdysozoa</taxon>
        <taxon>Arthropoda</taxon>
        <taxon>Hexapoda</taxon>
        <taxon>Insecta</taxon>
        <taxon>Pterygota</taxon>
        <taxon>Neoptera</taxon>
        <taxon>Polyneoptera</taxon>
        <taxon>Dictyoptera</taxon>
        <taxon>Blattodea</taxon>
        <taxon>Blattoidea</taxon>
        <taxon>Blattidae</taxon>
        <taxon>Blattinae</taxon>
        <taxon>Periplaneta</taxon>
    </lineage>
</organism>
<evidence type="ECO:0000256" key="1">
    <source>
        <dbReference type="SAM" id="MobiDB-lite"/>
    </source>
</evidence>
<protein>
    <submittedName>
        <fullName evidence="2">Uncharacterized protein</fullName>
    </submittedName>
</protein>
<proteinExistence type="predicted"/>
<sequence length="191" mass="21477">MSSGSNTDSYPAFTHNGLRENHGKNLDQVTCPDRESNPGHLVSRLDALTVTPQDGARSHLGVGVRNFLNQIGRRGTTEWPPRSCDLPPCDFSLWGILKKIMFLFRSRRICINMADVSAYRLHLSAGAAHIQQSRRGINNRTAGDLRSVAPLHRWRLGESWNRRRYDVLVEDAADSGTWTANRCHRSEEAAE</sequence>
<accession>A0ABQ8S274</accession>
<dbReference type="Proteomes" id="UP001148838">
    <property type="component" value="Unassembled WGS sequence"/>
</dbReference>
<reference evidence="2 3" key="1">
    <citation type="journal article" date="2022" name="Allergy">
        <title>Genome assembly and annotation of Periplaneta americana reveal a comprehensive cockroach allergen profile.</title>
        <authorList>
            <person name="Wang L."/>
            <person name="Xiong Q."/>
            <person name="Saelim N."/>
            <person name="Wang L."/>
            <person name="Nong W."/>
            <person name="Wan A.T."/>
            <person name="Shi M."/>
            <person name="Liu X."/>
            <person name="Cao Q."/>
            <person name="Hui J.H.L."/>
            <person name="Sookrung N."/>
            <person name="Leung T.F."/>
            <person name="Tungtrongchitr A."/>
            <person name="Tsui S.K.W."/>
        </authorList>
    </citation>
    <scope>NUCLEOTIDE SEQUENCE [LARGE SCALE GENOMIC DNA]</scope>
    <source>
        <strain evidence="2">PWHHKU_190912</strain>
    </source>
</reference>
<dbReference type="Gene3D" id="3.30.420.10">
    <property type="entry name" value="Ribonuclease H-like superfamily/Ribonuclease H"/>
    <property type="match status" value="1"/>
</dbReference>
<name>A0ABQ8S274_PERAM</name>